<dbReference type="InterPro" id="IPR001505">
    <property type="entry name" value="Copper_CuA"/>
</dbReference>
<dbReference type="InterPro" id="IPR045187">
    <property type="entry name" value="CcO_II"/>
</dbReference>
<dbReference type="GO" id="GO:0004129">
    <property type="term" value="F:cytochrome-c oxidase activity"/>
    <property type="evidence" value="ECO:0007669"/>
    <property type="project" value="UniProtKB-EC"/>
</dbReference>
<dbReference type="Gene3D" id="2.60.40.420">
    <property type="entry name" value="Cupredoxins - blue copper proteins"/>
    <property type="match status" value="1"/>
</dbReference>
<reference evidence="14" key="1">
    <citation type="submission" date="2018-05" db="EMBL/GenBank/DDBJ databases">
        <authorList>
            <person name="Lanie J.A."/>
            <person name="Ng W.-L."/>
            <person name="Kazmierczak K.M."/>
            <person name="Andrzejewski T.M."/>
            <person name="Davidsen T.M."/>
            <person name="Wayne K.J."/>
            <person name="Tettelin H."/>
            <person name="Glass J.I."/>
            <person name="Rusch D."/>
            <person name="Podicherti R."/>
            <person name="Tsui H.-C.T."/>
            <person name="Winkler M.E."/>
        </authorList>
    </citation>
    <scope>NUCLEOTIDE SEQUENCE</scope>
</reference>
<evidence type="ECO:0000256" key="1">
    <source>
        <dbReference type="ARBA" id="ARBA00004141"/>
    </source>
</evidence>
<feature type="transmembrane region" description="Helical" evidence="12">
    <location>
        <begin position="41"/>
        <end position="62"/>
    </location>
</feature>
<dbReference type="PROSITE" id="PS50857">
    <property type="entry name" value="COX2_CUA"/>
    <property type="match status" value="1"/>
</dbReference>
<dbReference type="InterPro" id="IPR036257">
    <property type="entry name" value="Cyt_c_oxidase_su2_TM_sf"/>
</dbReference>
<comment type="subcellular location">
    <subcellularLocation>
        <location evidence="1">Membrane</location>
        <topology evidence="1">Multi-pass membrane protein</topology>
    </subcellularLocation>
</comment>
<evidence type="ECO:0000256" key="4">
    <source>
        <dbReference type="ARBA" id="ARBA00022448"/>
    </source>
</evidence>
<organism evidence="14">
    <name type="scientific">marine metagenome</name>
    <dbReference type="NCBI Taxonomy" id="408172"/>
    <lineage>
        <taxon>unclassified sequences</taxon>
        <taxon>metagenomes</taxon>
        <taxon>ecological metagenomes</taxon>
    </lineage>
</organism>
<dbReference type="AlphaFoldDB" id="A0A381WWT8"/>
<keyword evidence="4" id="KW-0813">Transport</keyword>
<dbReference type="InterPro" id="IPR008972">
    <property type="entry name" value="Cupredoxin"/>
</dbReference>
<dbReference type="InterPro" id="IPR002429">
    <property type="entry name" value="CcO_II-like_C"/>
</dbReference>
<feature type="domain" description="Cytochrome oxidase subunit II copper A binding" evidence="13">
    <location>
        <begin position="112"/>
        <end position="254"/>
    </location>
</feature>
<dbReference type="PRINTS" id="PR01166">
    <property type="entry name" value="CYCOXIDASEII"/>
</dbReference>
<evidence type="ECO:0000256" key="6">
    <source>
        <dbReference type="ARBA" id="ARBA00022723"/>
    </source>
</evidence>
<comment type="similarity">
    <text evidence="2">Belongs to the cytochrome c oxidase subunit 2 family.</text>
</comment>
<protein>
    <recommendedName>
        <fullName evidence="3">cytochrome-c oxidase</fullName>
        <ecNumber evidence="3">7.1.1.9</ecNumber>
    </recommendedName>
</protein>
<evidence type="ECO:0000256" key="10">
    <source>
        <dbReference type="ARBA" id="ARBA00023008"/>
    </source>
</evidence>
<evidence type="ECO:0000259" key="13">
    <source>
        <dbReference type="PROSITE" id="PS50857"/>
    </source>
</evidence>
<dbReference type="CDD" id="cd13919">
    <property type="entry name" value="CuRO_HCO_II_like_5"/>
    <property type="match status" value="1"/>
</dbReference>
<evidence type="ECO:0000256" key="3">
    <source>
        <dbReference type="ARBA" id="ARBA00012949"/>
    </source>
</evidence>
<dbReference type="GO" id="GO:0005507">
    <property type="term" value="F:copper ion binding"/>
    <property type="evidence" value="ECO:0007669"/>
    <property type="project" value="InterPro"/>
</dbReference>
<evidence type="ECO:0000256" key="7">
    <source>
        <dbReference type="ARBA" id="ARBA00022967"/>
    </source>
</evidence>
<evidence type="ECO:0000256" key="11">
    <source>
        <dbReference type="ARBA" id="ARBA00023136"/>
    </source>
</evidence>
<gene>
    <name evidence="14" type="ORF">METZ01_LOCUS109585</name>
</gene>
<dbReference type="EC" id="7.1.1.9" evidence="3"/>
<dbReference type="EMBL" id="UINC01013081">
    <property type="protein sequence ID" value="SVA56731.1"/>
    <property type="molecule type" value="Genomic_DNA"/>
</dbReference>
<evidence type="ECO:0000256" key="9">
    <source>
        <dbReference type="ARBA" id="ARBA00022989"/>
    </source>
</evidence>
<keyword evidence="9 12" id="KW-1133">Transmembrane helix</keyword>
<keyword evidence="6" id="KW-0479">Metal-binding</keyword>
<proteinExistence type="inferred from homology"/>
<dbReference type="PROSITE" id="PS00078">
    <property type="entry name" value="COX2"/>
    <property type="match status" value="1"/>
</dbReference>
<feature type="transmembrane region" description="Helical" evidence="12">
    <location>
        <begin position="83"/>
        <end position="104"/>
    </location>
</feature>
<feature type="transmembrane region" description="Helical" evidence="12">
    <location>
        <begin position="5"/>
        <end position="25"/>
    </location>
</feature>
<dbReference type="GO" id="GO:0042773">
    <property type="term" value="P:ATP synthesis coupled electron transport"/>
    <property type="evidence" value="ECO:0007669"/>
    <property type="project" value="TreeGrafter"/>
</dbReference>
<accession>A0A381WWT8</accession>
<name>A0A381WWT8_9ZZZZ</name>
<keyword evidence="10" id="KW-0186">Copper</keyword>
<evidence type="ECO:0000313" key="14">
    <source>
        <dbReference type="EMBL" id="SVA56731.1"/>
    </source>
</evidence>
<keyword evidence="5 12" id="KW-0812">Transmembrane</keyword>
<dbReference type="Pfam" id="PF00116">
    <property type="entry name" value="COX2"/>
    <property type="match status" value="1"/>
</dbReference>
<keyword evidence="8" id="KW-0249">Electron transport</keyword>
<dbReference type="SUPFAM" id="SSF49503">
    <property type="entry name" value="Cupredoxins"/>
    <property type="match status" value="1"/>
</dbReference>
<evidence type="ECO:0000256" key="12">
    <source>
        <dbReference type="SAM" id="Phobius"/>
    </source>
</evidence>
<dbReference type="PANTHER" id="PTHR22888:SF9">
    <property type="entry name" value="CYTOCHROME C OXIDASE SUBUNIT 2"/>
    <property type="match status" value="1"/>
</dbReference>
<keyword evidence="11 12" id="KW-0472">Membrane</keyword>
<evidence type="ECO:0000256" key="8">
    <source>
        <dbReference type="ARBA" id="ARBA00022982"/>
    </source>
</evidence>
<dbReference type="GO" id="GO:0016020">
    <property type="term" value="C:membrane"/>
    <property type="evidence" value="ECO:0007669"/>
    <property type="project" value="UniProtKB-SubCell"/>
</dbReference>
<evidence type="ECO:0000256" key="2">
    <source>
        <dbReference type="ARBA" id="ARBA00007866"/>
    </source>
</evidence>
<dbReference type="PANTHER" id="PTHR22888">
    <property type="entry name" value="CYTOCHROME C OXIDASE, SUBUNIT II"/>
    <property type="match status" value="1"/>
</dbReference>
<evidence type="ECO:0000256" key="5">
    <source>
        <dbReference type="ARBA" id="ARBA00022692"/>
    </source>
</evidence>
<keyword evidence="7" id="KW-1278">Translocase</keyword>
<dbReference type="Gene3D" id="1.10.287.90">
    <property type="match status" value="1"/>
</dbReference>
<sequence length="280" mass="32087">MHAGFIFLAVIIGSVLFHIFTPWWWTDIASNWGAMDDTINLTFWIGGGVFILVCLFMVYCTFKFSYKEGRNVEYKPEDNKLEKILTVATTLGVAALLAPGLIVWNEFINTPKNALNIEVMAWQWGWQYRLPGEDGKLGTVQVAKISDENPFGINLDDPNGKDDVLIQSDELHLKTNRPVQILLRSVDVLHNFYVPQFRAKMDAIPGIISYYWFEPNKLGEYEVLCAEYCGLGHYGMRAKVVVENEQNYENWLNEQETFSSLIAKQNKIEFNTIKIAKNNN</sequence>
<dbReference type="SUPFAM" id="SSF81464">
    <property type="entry name" value="Cytochrome c oxidase subunit II-like, transmembrane region"/>
    <property type="match status" value="1"/>
</dbReference>